<dbReference type="PANTHER" id="PTHR22589">
    <property type="entry name" value="CARNITINE O-ACYLTRANSFERASE"/>
    <property type="match status" value="1"/>
</dbReference>
<evidence type="ECO:0000256" key="4">
    <source>
        <dbReference type="PIRSR" id="PIRSR600542-1"/>
    </source>
</evidence>
<dbReference type="Pfam" id="PF00755">
    <property type="entry name" value="Carn_acyltransf"/>
    <property type="match status" value="1"/>
</dbReference>
<dbReference type="KEGG" id="tbl:TBLA_0A06860"/>
<keyword evidence="8" id="KW-1185">Reference proteome</keyword>
<gene>
    <name evidence="7" type="primary">TBLA0A06860</name>
    <name evidence="7" type="ORF">TBLA_0A06860</name>
</gene>
<dbReference type="OMA" id="KMDGTPT"/>
<evidence type="ECO:0000256" key="2">
    <source>
        <dbReference type="ARBA" id="ARBA00022679"/>
    </source>
</evidence>
<dbReference type="GO" id="GO:0004092">
    <property type="term" value="F:carnitine O-acetyltransferase activity"/>
    <property type="evidence" value="ECO:0007669"/>
    <property type="project" value="EnsemblFungi"/>
</dbReference>
<dbReference type="GO" id="GO:0005739">
    <property type="term" value="C:mitochondrion"/>
    <property type="evidence" value="ECO:0007669"/>
    <property type="project" value="EnsemblFungi"/>
</dbReference>
<feature type="active site" description="Proton acceptor" evidence="4">
    <location>
        <position position="348"/>
    </location>
</feature>
<dbReference type="RefSeq" id="XP_004177997.1">
    <property type="nucleotide sequence ID" value="XM_004177949.1"/>
</dbReference>
<dbReference type="SUPFAM" id="SSF52777">
    <property type="entry name" value="CoA-dependent acyltransferases"/>
    <property type="match status" value="2"/>
</dbReference>
<evidence type="ECO:0000256" key="5">
    <source>
        <dbReference type="SAM" id="MobiDB-lite"/>
    </source>
</evidence>
<dbReference type="InterPro" id="IPR023213">
    <property type="entry name" value="CAT-like_dom_sf"/>
</dbReference>
<dbReference type="GO" id="GO:0009437">
    <property type="term" value="P:carnitine metabolic process"/>
    <property type="evidence" value="ECO:0007669"/>
    <property type="project" value="EnsemblFungi"/>
</dbReference>
<dbReference type="Proteomes" id="UP000002866">
    <property type="component" value="Chromosome 1"/>
</dbReference>
<name>I2GWH6_HENB6</name>
<sequence>MIRLTRPTLARLPKPSRMPYSSASANPKSPDAAEVQSHDLQRKPAPLPVPPLEHTLQLYLQTIAPYATPSALSQQRKLVEDFASTQGPLLQKRLEARAASCRNWLSEWWDNNAYLRDVEPLAPYVSYFYTHAALPNSHNALKQDPLLLATAFIDIISGFRETLRDGKLPTERARDGTPFCMDGFRHMFNTCRVPHPTDPNADSTAALDLHDPQGHHIIIAFRGGFYKLNTHDESGQRFHPNVIWQQLYAIVRGTANSPLIGKLSATTRDKSRRAFTLLSQDPESASSLDSIIKSAFVICLDLDSHPITTHEKSKQVWLANGDATNRLYQKPLQFIITGNGASGCINEHSRMDGTPTLFINEYLQRKLRSLDATQYKNTVFTTQDTSLDSPLPLPFLQTPELTSLIQQAHTEYAVNCSELKFNVWQYHGFGKSSVKKWGFSPDSFLQQMIQLAIYRLLHRQFPTYEAASTRRFDLGRTEATRSVSVQNALLCRDWNNPQIPVATQLSHLQSAIKTHSAYSKIAASGMAIDRHFLGLQNLIPPDEKPHALFNDPLFKFSKTWYISTSQLSSEFLDGYGWAPVNDNGLGLAYMINNDWFHINISTKLAKSGINPDHLATCLTQVFNEAKQRLNDLKAKL</sequence>
<dbReference type="GO" id="GO:0005777">
    <property type="term" value="C:peroxisome"/>
    <property type="evidence" value="ECO:0007669"/>
    <property type="project" value="EnsemblFungi"/>
</dbReference>
<protein>
    <recommendedName>
        <fullName evidence="6">Choline/carnitine acyltransferase domain-containing protein</fullName>
    </recommendedName>
</protein>
<keyword evidence="2" id="KW-0808">Transferase</keyword>
<dbReference type="eggNOG" id="KOG3717">
    <property type="taxonomic scope" value="Eukaryota"/>
</dbReference>
<proteinExistence type="inferred from homology"/>
<dbReference type="OrthoDB" id="240216at2759"/>
<feature type="domain" description="Choline/carnitine acyltransferase" evidence="6">
    <location>
        <begin position="47"/>
        <end position="619"/>
    </location>
</feature>
<dbReference type="PANTHER" id="PTHR22589:SF103">
    <property type="entry name" value="CARNITINE O-ACETYL-TRANSFERASE, ISOFORM A-RELATED"/>
    <property type="match status" value="1"/>
</dbReference>
<organism evidence="7 8">
    <name type="scientific">Henningerozyma blattae (strain ATCC 34711 / CBS 6284 / DSM 70876 / NBRC 10599 / NRRL Y-10934 / UCD 77-7)</name>
    <name type="common">Yeast</name>
    <name type="synonym">Tetrapisispora blattae</name>
    <dbReference type="NCBI Taxonomy" id="1071380"/>
    <lineage>
        <taxon>Eukaryota</taxon>
        <taxon>Fungi</taxon>
        <taxon>Dikarya</taxon>
        <taxon>Ascomycota</taxon>
        <taxon>Saccharomycotina</taxon>
        <taxon>Saccharomycetes</taxon>
        <taxon>Saccharomycetales</taxon>
        <taxon>Saccharomycetaceae</taxon>
        <taxon>Henningerozyma</taxon>
    </lineage>
</organism>
<dbReference type="FunCoup" id="I2GWH6">
    <property type="interactions" value="215"/>
</dbReference>
<feature type="region of interest" description="Disordered" evidence="5">
    <location>
        <begin position="1"/>
        <end position="46"/>
    </location>
</feature>
<dbReference type="InterPro" id="IPR039551">
    <property type="entry name" value="Cho/carn_acyl_trans"/>
</dbReference>
<dbReference type="STRING" id="1071380.I2GWH6"/>
<dbReference type="Gene3D" id="3.30.559.70">
    <property type="entry name" value="Choline/Carnitine o-acyltransferase, domain 2"/>
    <property type="match status" value="1"/>
</dbReference>
<comment type="similarity">
    <text evidence="1">Belongs to the carnitine/choline acetyltransferase family.</text>
</comment>
<dbReference type="InParanoid" id="I2GWH6"/>
<evidence type="ECO:0000256" key="3">
    <source>
        <dbReference type="ARBA" id="ARBA00023315"/>
    </source>
</evidence>
<dbReference type="AlphaFoldDB" id="I2GWH6"/>
<evidence type="ECO:0000259" key="6">
    <source>
        <dbReference type="Pfam" id="PF00755"/>
    </source>
</evidence>
<evidence type="ECO:0000313" key="7">
    <source>
        <dbReference type="EMBL" id="CCH58478.1"/>
    </source>
</evidence>
<dbReference type="InterPro" id="IPR042231">
    <property type="entry name" value="Cho/carn_acyl_trans_2"/>
</dbReference>
<reference evidence="7 8" key="1">
    <citation type="journal article" date="2011" name="Proc. Natl. Acad. Sci. U.S.A.">
        <title>Evolutionary erosion of yeast sex chromosomes by mating-type switching accidents.</title>
        <authorList>
            <person name="Gordon J.L."/>
            <person name="Armisen D."/>
            <person name="Proux-Wera E."/>
            <person name="Oheigeartaigh S.S."/>
            <person name="Byrne K.P."/>
            <person name="Wolfe K.H."/>
        </authorList>
    </citation>
    <scope>NUCLEOTIDE SEQUENCE [LARGE SCALE GENOMIC DNA]</scope>
    <source>
        <strain evidence="8">ATCC 34711 / CBS 6284 / DSM 70876 / NBRC 10599 / NRRL Y-10934 / UCD 77-7</strain>
    </source>
</reference>
<dbReference type="InterPro" id="IPR000542">
    <property type="entry name" value="Carn_acyl_trans"/>
</dbReference>
<evidence type="ECO:0000313" key="8">
    <source>
        <dbReference type="Proteomes" id="UP000002866"/>
    </source>
</evidence>
<accession>I2GWH6</accession>
<dbReference type="EMBL" id="HE806316">
    <property type="protein sequence ID" value="CCH58478.1"/>
    <property type="molecule type" value="Genomic_DNA"/>
</dbReference>
<dbReference type="GeneID" id="14493248"/>
<evidence type="ECO:0000256" key="1">
    <source>
        <dbReference type="ARBA" id="ARBA00005232"/>
    </source>
</evidence>
<keyword evidence="3" id="KW-0012">Acyltransferase</keyword>
<dbReference type="Gene3D" id="3.30.559.10">
    <property type="entry name" value="Chloramphenicol acetyltransferase-like domain"/>
    <property type="match status" value="1"/>
</dbReference>
<dbReference type="HOGENOM" id="CLU_013513_5_1_1"/>